<feature type="signal peptide" evidence="2">
    <location>
        <begin position="1"/>
        <end position="20"/>
    </location>
</feature>
<evidence type="ECO:0000313" key="4">
    <source>
        <dbReference type="Proteomes" id="UP000449547"/>
    </source>
</evidence>
<feature type="chain" id="PRO_5024855795" evidence="2">
    <location>
        <begin position="21"/>
        <end position="433"/>
    </location>
</feature>
<gene>
    <name evidence="3" type="ORF">DIURU_002645</name>
</gene>
<keyword evidence="1" id="KW-0812">Transmembrane</keyword>
<feature type="transmembrane region" description="Helical" evidence="1">
    <location>
        <begin position="399"/>
        <end position="420"/>
    </location>
</feature>
<evidence type="ECO:0000313" key="3">
    <source>
        <dbReference type="EMBL" id="KAA8902749.1"/>
    </source>
</evidence>
<dbReference type="RefSeq" id="XP_034012497.1">
    <property type="nucleotide sequence ID" value="XM_034155319.1"/>
</dbReference>
<dbReference type="AlphaFoldDB" id="A0A642UP92"/>
<proteinExistence type="predicted"/>
<accession>A0A642UP92</accession>
<evidence type="ECO:0000256" key="2">
    <source>
        <dbReference type="SAM" id="SignalP"/>
    </source>
</evidence>
<feature type="transmembrane region" description="Helical" evidence="1">
    <location>
        <begin position="190"/>
        <end position="213"/>
    </location>
</feature>
<keyword evidence="2" id="KW-0732">Signal</keyword>
<keyword evidence="4" id="KW-1185">Reference proteome</keyword>
<comment type="caution">
    <text evidence="3">The sequence shown here is derived from an EMBL/GenBank/DDBJ whole genome shotgun (WGS) entry which is preliminary data.</text>
</comment>
<feature type="transmembrane region" description="Helical" evidence="1">
    <location>
        <begin position="161"/>
        <end position="178"/>
    </location>
</feature>
<organism evidence="3 4">
    <name type="scientific">Diutina rugosa</name>
    <name type="common">Yeast</name>
    <name type="synonym">Candida rugosa</name>
    <dbReference type="NCBI Taxonomy" id="5481"/>
    <lineage>
        <taxon>Eukaryota</taxon>
        <taxon>Fungi</taxon>
        <taxon>Dikarya</taxon>
        <taxon>Ascomycota</taxon>
        <taxon>Saccharomycotina</taxon>
        <taxon>Pichiomycetes</taxon>
        <taxon>Debaryomycetaceae</taxon>
        <taxon>Diutina</taxon>
    </lineage>
</organism>
<dbReference type="EMBL" id="SWFT01000082">
    <property type="protein sequence ID" value="KAA8902749.1"/>
    <property type="molecule type" value="Genomic_DNA"/>
</dbReference>
<sequence>MIKTWASLTWLLASVATVAAYQVALAPDFGGHCVYISGSDHSFIQVNRAGQKGPFAAVVFRQDFADQLGLDYNQYMLDYAAGNVEQYLGPAGKFKYTTESDQFAPTFNDIITSDVNNVEIPITESSHWCVFVGPLDGGLEVKVRNPWGYLAAWEYQSIPIFWARWVMYVVALAVYINAQRYYPKPSSISYGAIKYILIPSFIGMAFNIGVMYIRNVFWLPLAITPLVSNLEWLVVGLFSLWHRYCWWLVALGWGTLYTSTDIPGQTTAKGFTVAQALVFLIQSPWVYDFAQLRMLVEFHHRELIAGHSFYDFTRFLDYFLASIATFLFAKSYWDTRNQVVVPKVDAGAQVSFSMSVVLVVLAMFQTVFGILNYLGILSVSQAYLQVITERSNGYTMFQILRFFEDFPTFLELLVIYVLWVRPNRGLLATKAMA</sequence>
<dbReference type="GeneID" id="54781296"/>
<protein>
    <submittedName>
        <fullName evidence="3">Uncharacterized protein</fullName>
    </submittedName>
</protein>
<keyword evidence="1" id="KW-0472">Membrane</keyword>
<dbReference type="VEuPathDB" id="FungiDB:DIURU_002645"/>
<name>A0A642UP92_DIURU</name>
<dbReference type="Proteomes" id="UP000449547">
    <property type="component" value="Unassembled WGS sequence"/>
</dbReference>
<reference evidence="3 4" key="1">
    <citation type="submission" date="2019-07" db="EMBL/GenBank/DDBJ databases">
        <title>Genome assembly of two rare yeast pathogens: Diutina rugosa and Trichomonascus ciferrii.</title>
        <authorList>
            <person name="Mixao V."/>
            <person name="Saus E."/>
            <person name="Hansen A."/>
            <person name="Lass-Flor C."/>
            <person name="Gabaldon T."/>
        </authorList>
    </citation>
    <scope>NUCLEOTIDE SEQUENCE [LARGE SCALE GENOMIC DNA]</scope>
    <source>
        <strain evidence="3 4">CBS 613</strain>
    </source>
</reference>
<keyword evidence="1" id="KW-1133">Transmembrane helix</keyword>
<evidence type="ECO:0000256" key="1">
    <source>
        <dbReference type="SAM" id="Phobius"/>
    </source>
</evidence>
<feature type="transmembrane region" description="Helical" evidence="1">
    <location>
        <begin position="354"/>
        <end position="379"/>
    </location>
</feature>